<proteinExistence type="predicted"/>
<accession>A0AAV2E225</accession>
<reference evidence="2 3" key="1">
    <citation type="submission" date="2024-04" db="EMBL/GenBank/DDBJ databases">
        <authorList>
            <person name="Fracassetti M."/>
        </authorList>
    </citation>
    <scope>NUCLEOTIDE SEQUENCE [LARGE SCALE GENOMIC DNA]</scope>
</reference>
<evidence type="ECO:0000313" key="2">
    <source>
        <dbReference type="EMBL" id="CAL1379600.1"/>
    </source>
</evidence>
<evidence type="ECO:0000313" key="3">
    <source>
        <dbReference type="Proteomes" id="UP001497516"/>
    </source>
</evidence>
<dbReference type="EMBL" id="OZ034816">
    <property type="protein sequence ID" value="CAL1379600.1"/>
    <property type="molecule type" value="Genomic_DNA"/>
</dbReference>
<dbReference type="Proteomes" id="UP001497516">
    <property type="component" value="Chromosome 3"/>
</dbReference>
<evidence type="ECO:0000256" key="1">
    <source>
        <dbReference type="SAM" id="MobiDB-lite"/>
    </source>
</evidence>
<sequence>MFLTNGEQACLERDQETSLEVPTIIRWDKTIDTCYKFHGYPPDLPKSGQGERSNKQRQQRTDRQPRVAHVEPEANFFSGLLAAQFDQLKQLLVDSSKSSS</sequence>
<protein>
    <submittedName>
        <fullName evidence="2">Uncharacterized protein</fullName>
    </submittedName>
</protein>
<organism evidence="2 3">
    <name type="scientific">Linum trigynum</name>
    <dbReference type="NCBI Taxonomy" id="586398"/>
    <lineage>
        <taxon>Eukaryota</taxon>
        <taxon>Viridiplantae</taxon>
        <taxon>Streptophyta</taxon>
        <taxon>Embryophyta</taxon>
        <taxon>Tracheophyta</taxon>
        <taxon>Spermatophyta</taxon>
        <taxon>Magnoliopsida</taxon>
        <taxon>eudicotyledons</taxon>
        <taxon>Gunneridae</taxon>
        <taxon>Pentapetalae</taxon>
        <taxon>rosids</taxon>
        <taxon>fabids</taxon>
        <taxon>Malpighiales</taxon>
        <taxon>Linaceae</taxon>
        <taxon>Linum</taxon>
    </lineage>
</organism>
<dbReference type="AlphaFoldDB" id="A0AAV2E225"/>
<feature type="compositionally biased region" description="Basic and acidic residues" evidence="1">
    <location>
        <begin position="59"/>
        <end position="69"/>
    </location>
</feature>
<keyword evidence="3" id="KW-1185">Reference proteome</keyword>
<name>A0AAV2E225_9ROSI</name>
<gene>
    <name evidence="2" type="ORF">LTRI10_LOCUS21110</name>
</gene>
<feature type="region of interest" description="Disordered" evidence="1">
    <location>
        <begin position="40"/>
        <end position="69"/>
    </location>
</feature>